<name>A0A2P2Q716_RHIMU</name>
<dbReference type="EMBL" id="GGEC01082282">
    <property type="protein sequence ID" value="MBX62766.1"/>
    <property type="molecule type" value="Transcribed_RNA"/>
</dbReference>
<reference evidence="1" key="1">
    <citation type="submission" date="2018-02" db="EMBL/GenBank/DDBJ databases">
        <title>Rhizophora mucronata_Transcriptome.</title>
        <authorList>
            <person name="Meera S.P."/>
            <person name="Sreeshan A."/>
            <person name="Augustine A."/>
        </authorList>
    </citation>
    <scope>NUCLEOTIDE SEQUENCE</scope>
    <source>
        <tissue evidence="1">Leaf</tissue>
    </source>
</reference>
<evidence type="ECO:0000313" key="1">
    <source>
        <dbReference type="EMBL" id="MBX62766.1"/>
    </source>
</evidence>
<protein>
    <submittedName>
        <fullName evidence="1">Uncharacterized protein</fullName>
    </submittedName>
</protein>
<dbReference type="AlphaFoldDB" id="A0A2P2Q716"/>
<proteinExistence type="predicted"/>
<sequence length="42" mass="4963">MISHIEVKMEKFWMIVILLACFCILHLKSIGAQAIKHPFFFK</sequence>
<accession>A0A2P2Q716</accession>
<organism evidence="1">
    <name type="scientific">Rhizophora mucronata</name>
    <name type="common">Asiatic mangrove</name>
    <dbReference type="NCBI Taxonomy" id="61149"/>
    <lineage>
        <taxon>Eukaryota</taxon>
        <taxon>Viridiplantae</taxon>
        <taxon>Streptophyta</taxon>
        <taxon>Embryophyta</taxon>
        <taxon>Tracheophyta</taxon>
        <taxon>Spermatophyta</taxon>
        <taxon>Magnoliopsida</taxon>
        <taxon>eudicotyledons</taxon>
        <taxon>Gunneridae</taxon>
        <taxon>Pentapetalae</taxon>
        <taxon>rosids</taxon>
        <taxon>fabids</taxon>
        <taxon>Malpighiales</taxon>
        <taxon>Rhizophoraceae</taxon>
        <taxon>Rhizophora</taxon>
    </lineage>
</organism>